<dbReference type="PROSITE" id="PS51635">
    <property type="entry name" value="PNPLA"/>
    <property type="match status" value="1"/>
</dbReference>
<feature type="active site" description="Nucleophile" evidence="2">
    <location>
        <position position="25"/>
    </location>
</feature>
<evidence type="ECO:0000256" key="2">
    <source>
        <dbReference type="PROSITE-ProRule" id="PRU01161"/>
    </source>
</evidence>
<dbReference type="SUPFAM" id="SSF52151">
    <property type="entry name" value="FabD/lysophospholipase-like"/>
    <property type="match status" value="1"/>
</dbReference>
<keyword evidence="2" id="KW-0378">Hydrolase</keyword>
<feature type="short sequence motif" description="GXSXG" evidence="2">
    <location>
        <begin position="23"/>
        <end position="27"/>
    </location>
</feature>
<dbReference type="AlphaFoldDB" id="A0A370HDV9"/>
<dbReference type="STRING" id="1210089.GCA_001613165_04544"/>
<dbReference type="EMBL" id="QQAZ01000001">
    <property type="protein sequence ID" value="RDI55423.1"/>
    <property type="molecule type" value="Genomic_DNA"/>
</dbReference>
<organism evidence="4 5">
    <name type="scientific">Nocardia mexicana</name>
    <dbReference type="NCBI Taxonomy" id="279262"/>
    <lineage>
        <taxon>Bacteria</taxon>
        <taxon>Bacillati</taxon>
        <taxon>Actinomycetota</taxon>
        <taxon>Actinomycetes</taxon>
        <taxon>Mycobacteriales</taxon>
        <taxon>Nocardiaceae</taxon>
        <taxon>Nocardia</taxon>
    </lineage>
</organism>
<keyword evidence="5" id="KW-1185">Reference proteome</keyword>
<keyword evidence="2" id="KW-0442">Lipid degradation</keyword>
<accession>A0A370HDV9</accession>
<feature type="domain" description="PNPLA" evidence="3">
    <location>
        <begin position="1"/>
        <end position="177"/>
    </location>
</feature>
<protein>
    <submittedName>
        <fullName evidence="4">NTE family protein</fullName>
    </submittedName>
</protein>
<comment type="caution">
    <text evidence="2">Lacks conserved residue(s) required for the propagation of feature annotation.</text>
</comment>
<evidence type="ECO:0000313" key="5">
    <source>
        <dbReference type="Proteomes" id="UP000255355"/>
    </source>
</evidence>
<dbReference type="InterPro" id="IPR016035">
    <property type="entry name" value="Acyl_Trfase/lysoPLipase"/>
</dbReference>
<dbReference type="Proteomes" id="UP000255355">
    <property type="component" value="Unassembled WGS sequence"/>
</dbReference>
<proteinExistence type="predicted"/>
<comment type="caution">
    <text evidence="4">The sequence shown here is derived from an EMBL/GenBank/DDBJ whole genome shotgun (WGS) entry which is preliminary data.</text>
</comment>
<evidence type="ECO:0000259" key="3">
    <source>
        <dbReference type="PROSITE" id="PS51635"/>
    </source>
</evidence>
<dbReference type="GO" id="GO:0016042">
    <property type="term" value="P:lipid catabolic process"/>
    <property type="evidence" value="ECO:0007669"/>
    <property type="project" value="UniProtKB-UniRule"/>
</dbReference>
<gene>
    <name evidence="4" type="ORF">DFR68_101256</name>
</gene>
<dbReference type="InterPro" id="IPR002641">
    <property type="entry name" value="PNPLA_dom"/>
</dbReference>
<evidence type="ECO:0000256" key="1">
    <source>
        <dbReference type="ARBA" id="ARBA00023098"/>
    </source>
</evidence>
<feature type="short sequence motif" description="DGA/G" evidence="2">
    <location>
        <begin position="164"/>
        <end position="166"/>
    </location>
</feature>
<dbReference type="GO" id="GO:0016787">
    <property type="term" value="F:hydrolase activity"/>
    <property type="evidence" value="ECO:0007669"/>
    <property type="project" value="UniProtKB-UniRule"/>
</dbReference>
<keyword evidence="1 2" id="KW-0443">Lipid metabolism</keyword>
<name>A0A370HDV9_9NOCA</name>
<feature type="active site" description="Proton acceptor" evidence="2">
    <location>
        <position position="164"/>
    </location>
</feature>
<reference evidence="4 5" key="1">
    <citation type="submission" date="2018-07" db="EMBL/GenBank/DDBJ databases">
        <title>Genomic Encyclopedia of Type Strains, Phase IV (KMG-IV): sequencing the most valuable type-strain genomes for metagenomic binning, comparative biology and taxonomic classification.</title>
        <authorList>
            <person name="Goeker M."/>
        </authorList>
    </citation>
    <scope>NUCLEOTIDE SEQUENCE [LARGE SCALE GENOMIC DNA]</scope>
    <source>
        <strain evidence="4 5">DSM 44952</strain>
    </source>
</reference>
<evidence type="ECO:0000313" key="4">
    <source>
        <dbReference type="EMBL" id="RDI55423.1"/>
    </source>
</evidence>
<dbReference type="Pfam" id="PF01734">
    <property type="entry name" value="Patatin"/>
    <property type="match status" value="1"/>
</dbReference>
<sequence>MAGLAAGLREAGVELGRADRFVGTSAGSIVGTVLAGDGDLARLLNPPPVSAPPPQVDQARLAEIFAILGRPALDPMQARRRVGELALAAGAGDPDDHVARISALVGPVPWPQRDLVVTSVDAESGELRAWTRDGAASLPQALAASTAVPGVFPPIPIDGRHYIDGGVRSSINADLAAGAELVVIVEPLAHMFPRIPSDTELGSATTISIVPDHATIGVFGVDVFNPAALVPAYEAGVRQATAAAPDLKGVWPVG</sequence>
<dbReference type="Gene3D" id="3.40.1090.10">
    <property type="entry name" value="Cytosolic phospholipase A2 catalytic domain"/>
    <property type="match status" value="1"/>
</dbReference>